<evidence type="ECO:0000313" key="1">
    <source>
        <dbReference type="EMBL" id="MDH2052834.1"/>
    </source>
</evidence>
<name>A0AA43B3M1_9BURK</name>
<sequence>MHREDIQKLGACAARDGLTLWDCPYYRAAEMPGHTGESIAEWREKVEAWESGWMNETKSWLPPPGGRVRYVPRATARHRN</sequence>
<evidence type="ECO:0000313" key="2">
    <source>
        <dbReference type="Proteomes" id="UP001161276"/>
    </source>
</evidence>
<reference evidence="1" key="1">
    <citation type="submission" date="2022-09" db="EMBL/GenBank/DDBJ databases">
        <title>Intensive care unit water sources are persistently colonized with multi-drug resistant bacteria and are the site of extensive horizontal gene transfer of antibiotic resistance genes.</title>
        <authorList>
            <person name="Diorio-Toth L."/>
        </authorList>
    </citation>
    <scope>NUCLEOTIDE SEQUENCE</scope>
    <source>
        <strain evidence="1">GD03676</strain>
    </source>
</reference>
<dbReference type="Proteomes" id="UP001161276">
    <property type="component" value="Unassembled WGS sequence"/>
</dbReference>
<dbReference type="RefSeq" id="WP_280028317.1">
    <property type="nucleotide sequence ID" value="NZ_JAOCKG010000009.1"/>
</dbReference>
<dbReference type="NCBIfam" id="NF041856">
    <property type="entry name" value="CrpP_rel_fam"/>
    <property type="match status" value="1"/>
</dbReference>
<gene>
    <name evidence="1" type="ORF">N5K24_20695</name>
</gene>
<protein>
    <submittedName>
        <fullName evidence="1">Uncharacterized protein</fullName>
    </submittedName>
</protein>
<dbReference type="EMBL" id="JAOCKG010000009">
    <property type="protein sequence ID" value="MDH2052834.1"/>
    <property type="molecule type" value="Genomic_DNA"/>
</dbReference>
<accession>A0AA43B3M1</accession>
<comment type="caution">
    <text evidence="1">The sequence shown here is derived from an EMBL/GenBank/DDBJ whole genome shotgun (WGS) entry which is preliminary data.</text>
</comment>
<proteinExistence type="predicted"/>
<dbReference type="InterPro" id="IPR049847">
    <property type="entry name" value="CrpP-rel"/>
</dbReference>
<organism evidence="1 2">
    <name type="scientific">Achromobacter marplatensis</name>
    <dbReference type="NCBI Taxonomy" id="470868"/>
    <lineage>
        <taxon>Bacteria</taxon>
        <taxon>Pseudomonadati</taxon>
        <taxon>Pseudomonadota</taxon>
        <taxon>Betaproteobacteria</taxon>
        <taxon>Burkholderiales</taxon>
        <taxon>Alcaligenaceae</taxon>
        <taxon>Achromobacter</taxon>
    </lineage>
</organism>
<dbReference type="AlphaFoldDB" id="A0AA43B3M1"/>